<dbReference type="GO" id="GO:0003677">
    <property type="term" value="F:DNA binding"/>
    <property type="evidence" value="ECO:0007669"/>
    <property type="project" value="InterPro"/>
</dbReference>
<dbReference type="PROSITE" id="PS50943">
    <property type="entry name" value="HTH_CROC1"/>
    <property type="match status" value="1"/>
</dbReference>
<feature type="domain" description="HTH cro/C1-type" evidence="1">
    <location>
        <begin position="8"/>
        <end position="63"/>
    </location>
</feature>
<dbReference type="AlphaFoldDB" id="A0A833PES7"/>
<dbReference type="InterPro" id="IPR010982">
    <property type="entry name" value="Lambda_DNA-bd_dom_sf"/>
</dbReference>
<dbReference type="SMART" id="SM00530">
    <property type="entry name" value="HTH_XRE"/>
    <property type="match status" value="1"/>
</dbReference>
<accession>A0A833PES7</accession>
<comment type="caution">
    <text evidence="2">The sequence shown here is derived from an EMBL/GenBank/DDBJ whole genome shotgun (WGS) entry which is preliminary data.</text>
</comment>
<evidence type="ECO:0000313" key="2">
    <source>
        <dbReference type="EMBL" id="KAF1025704.1"/>
    </source>
</evidence>
<dbReference type="EMBL" id="WNDP01000035">
    <property type="protein sequence ID" value="KAF1025704.1"/>
    <property type="molecule type" value="Genomic_DNA"/>
</dbReference>
<name>A0A833PES7_ACIBZ</name>
<dbReference type="Pfam" id="PF01381">
    <property type="entry name" value="HTH_3"/>
    <property type="match status" value="1"/>
</dbReference>
<sequence length="73" mass="8539">MIILQQWLTEQRQAKNLSLEQLADRLNKPFTYVQDVESGKYQLDVVEYLFYCKALDISPHHGLELIQSNLTSI</sequence>
<evidence type="ECO:0000313" key="3">
    <source>
        <dbReference type="Proteomes" id="UP000490535"/>
    </source>
</evidence>
<reference evidence="3" key="1">
    <citation type="journal article" date="2020" name="MBio">
        <title>Horizontal gene transfer to a defensive symbiont with a reduced genome amongst a multipartite beetle microbiome.</title>
        <authorList>
            <person name="Waterworth S.C."/>
            <person name="Florez L.V."/>
            <person name="Rees E.R."/>
            <person name="Hertweck C."/>
            <person name="Kaltenpoth M."/>
            <person name="Kwan J.C."/>
        </authorList>
    </citation>
    <scope>NUCLEOTIDE SEQUENCE [LARGE SCALE GENOMIC DNA]</scope>
</reference>
<dbReference type="Gene3D" id="1.10.260.40">
    <property type="entry name" value="lambda repressor-like DNA-binding domains"/>
    <property type="match status" value="1"/>
</dbReference>
<dbReference type="CDD" id="cd00093">
    <property type="entry name" value="HTH_XRE"/>
    <property type="match status" value="1"/>
</dbReference>
<dbReference type="Proteomes" id="UP000490535">
    <property type="component" value="Unassembled WGS sequence"/>
</dbReference>
<proteinExistence type="predicted"/>
<dbReference type="SUPFAM" id="SSF47413">
    <property type="entry name" value="lambda repressor-like DNA-binding domains"/>
    <property type="match status" value="1"/>
</dbReference>
<gene>
    <name evidence="2" type="ORF">GAK29_01767</name>
</gene>
<organism evidence="2 3">
    <name type="scientific">Acinetobacter bereziniae</name>
    <name type="common">Acinetobacter genomosp. 10</name>
    <dbReference type="NCBI Taxonomy" id="106648"/>
    <lineage>
        <taxon>Bacteria</taxon>
        <taxon>Pseudomonadati</taxon>
        <taxon>Pseudomonadota</taxon>
        <taxon>Gammaproteobacteria</taxon>
        <taxon>Moraxellales</taxon>
        <taxon>Moraxellaceae</taxon>
        <taxon>Acinetobacter</taxon>
    </lineage>
</organism>
<dbReference type="InterPro" id="IPR001387">
    <property type="entry name" value="Cro/C1-type_HTH"/>
</dbReference>
<protein>
    <recommendedName>
        <fullName evidence="1">HTH cro/C1-type domain-containing protein</fullName>
    </recommendedName>
</protein>
<evidence type="ECO:0000259" key="1">
    <source>
        <dbReference type="PROSITE" id="PS50943"/>
    </source>
</evidence>